<feature type="domain" description="FecR protein" evidence="2">
    <location>
        <begin position="170"/>
        <end position="260"/>
    </location>
</feature>
<evidence type="ECO:0000313" key="5">
    <source>
        <dbReference type="EMBL" id="RGY18733.1"/>
    </source>
</evidence>
<accession>A0A413IP53</accession>
<evidence type="ECO:0000259" key="2">
    <source>
        <dbReference type="Pfam" id="PF04773"/>
    </source>
</evidence>
<keyword evidence="1" id="KW-0472">Membrane</keyword>
<dbReference type="RefSeq" id="WP_027201572.1">
    <property type="nucleotide sequence ID" value="NZ_CAJKXH010000027.1"/>
</dbReference>
<keyword evidence="7" id="KW-1185">Reference proteome</keyword>
<dbReference type="Proteomes" id="UP000654720">
    <property type="component" value="Chromosome"/>
</dbReference>
<name>A0A413IP53_9BACT</name>
<dbReference type="PANTHER" id="PTHR30273:SF2">
    <property type="entry name" value="PROTEIN FECR"/>
    <property type="match status" value="1"/>
</dbReference>
<keyword evidence="1" id="KW-0812">Transmembrane</keyword>
<protein>
    <submittedName>
        <fullName evidence="4">DUF4974 domain-containing protein</fullName>
    </submittedName>
    <submittedName>
        <fullName evidence="5">FecR family protein</fullName>
    </submittedName>
</protein>
<dbReference type="GO" id="GO:0016989">
    <property type="term" value="F:sigma factor antagonist activity"/>
    <property type="evidence" value="ECO:0007669"/>
    <property type="project" value="TreeGrafter"/>
</dbReference>
<evidence type="ECO:0000259" key="3">
    <source>
        <dbReference type="Pfam" id="PF16344"/>
    </source>
</evidence>
<sequence>MKEYYKSTRLARLLTKFVMQDISEGEKKELVSLARKAGVNIQKIIQDVAEKEMTLGNDDAEIETGKKVWLSIENELKRPKRHVGRLLLRYAAIIIVCLGLSGGFYLYMNQVDDTGREIVLLENETVLEFPSGHSVVLTDKTNVLDIIRQNTVPLEKKSTSAPELYKVRVLCGATRTIILEDSTTVVLYPGSELQFPEFFSLDERSVMLLGEGYFNVKRDSTRPFTVNTEQISIEVLGTSFNVRAYKEEQTIETVLVTGKVMLNGTTVLQPNQMAIFDCGNRQIKVEEVNADVYRERSRGMFVFDNRTLDEIMHEFSQWFGFEYSFEDSALKNKKFRLRLPHMDRFDQLMSLMEKTGEIRFLVSGNHIKIKNGKE</sequence>
<dbReference type="PANTHER" id="PTHR30273">
    <property type="entry name" value="PERIPLASMIC SIGNAL SENSOR AND SIGMA FACTOR ACTIVATOR FECR-RELATED"/>
    <property type="match status" value="1"/>
</dbReference>
<dbReference type="InterPro" id="IPR006860">
    <property type="entry name" value="FecR"/>
</dbReference>
<evidence type="ECO:0000313" key="7">
    <source>
        <dbReference type="Proteomes" id="UP000654720"/>
    </source>
</evidence>
<feature type="transmembrane region" description="Helical" evidence="1">
    <location>
        <begin position="87"/>
        <end position="108"/>
    </location>
</feature>
<dbReference type="OrthoDB" id="651134at2"/>
<dbReference type="EMBL" id="CP069450">
    <property type="protein sequence ID" value="QRO51462.1"/>
    <property type="molecule type" value="Genomic_DNA"/>
</dbReference>
<dbReference type="InterPro" id="IPR012373">
    <property type="entry name" value="Ferrdict_sens_TM"/>
</dbReference>
<dbReference type="Proteomes" id="UP000286063">
    <property type="component" value="Unassembled WGS sequence"/>
</dbReference>
<dbReference type="Gene3D" id="2.60.120.1440">
    <property type="match status" value="1"/>
</dbReference>
<keyword evidence="1" id="KW-1133">Transmembrane helix</keyword>
<dbReference type="Gene3D" id="3.55.50.30">
    <property type="match status" value="1"/>
</dbReference>
<reference evidence="4 7" key="2">
    <citation type="submission" date="2021-02" db="EMBL/GenBank/DDBJ databases">
        <title>FDA dAtabase for Regulatory Grade micrObial Sequences (FDA-ARGOS): Supporting development and validation of Infectious Disease Dx tests.</title>
        <authorList>
            <person name="Carlson P."/>
            <person name="Fischbach M."/>
            <person name="Hastie J."/>
            <person name="Bilen M."/>
            <person name="Cheng A."/>
            <person name="Tallon L."/>
            <person name="Sadzewicz L."/>
            <person name="Zhao X."/>
            <person name="Boylan J."/>
            <person name="Ott S."/>
            <person name="Bowen H."/>
            <person name="Vavikolanu K."/>
            <person name="Mehta A."/>
            <person name="Aluvathingal J."/>
            <person name="Nadendla S."/>
            <person name="Yan Y."/>
            <person name="Sichtig H."/>
        </authorList>
    </citation>
    <scope>NUCLEOTIDE SEQUENCE [LARGE SCALE GENOMIC DNA]</scope>
    <source>
        <strain evidence="4 7">FDAARGOS_1229</strain>
    </source>
</reference>
<dbReference type="AlphaFoldDB" id="A0A413IP53"/>
<organism evidence="5 6">
    <name type="scientific">Butyricimonas virosa</name>
    <dbReference type="NCBI Taxonomy" id="544645"/>
    <lineage>
        <taxon>Bacteria</taxon>
        <taxon>Pseudomonadati</taxon>
        <taxon>Bacteroidota</taxon>
        <taxon>Bacteroidia</taxon>
        <taxon>Bacteroidales</taxon>
        <taxon>Odoribacteraceae</taxon>
        <taxon>Butyricimonas</taxon>
    </lineage>
</organism>
<dbReference type="EMBL" id="QSCR01000010">
    <property type="protein sequence ID" value="RGY18733.1"/>
    <property type="molecule type" value="Genomic_DNA"/>
</dbReference>
<reference evidence="5 6" key="1">
    <citation type="submission" date="2018-08" db="EMBL/GenBank/DDBJ databases">
        <title>A genome reference for cultivated species of the human gut microbiota.</title>
        <authorList>
            <person name="Zou Y."/>
            <person name="Xue W."/>
            <person name="Luo G."/>
        </authorList>
    </citation>
    <scope>NUCLEOTIDE SEQUENCE [LARGE SCALE GENOMIC DNA]</scope>
    <source>
        <strain evidence="5 6">OF02-7</strain>
    </source>
</reference>
<evidence type="ECO:0000256" key="1">
    <source>
        <dbReference type="SAM" id="Phobius"/>
    </source>
</evidence>
<evidence type="ECO:0000313" key="6">
    <source>
        <dbReference type="Proteomes" id="UP000286063"/>
    </source>
</evidence>
<dbReference type="GeneID" id="93095633"/>
<gene>
    <name evidence="5" type="ORF">DXA50_07660</name>
    <name evidence="4" type="ORF">I6J59_07625</name>
</gene>
<dbReference type="Pfam" id="PF04773">
    <property type="entry name" value="FecR"/>
    <property type="match status" value="1"/>
</dbReference>
<proteinExistence type="predicted"/>
<feature type="domain" description="Protein FecR C-terminal" evidence="3">
    <location>
        <begin position="301"/>
        <end position="369"/>
    </location>
</feature>
<dbReference type="Pfam" id="PF16344">
    <property type="entry name" value="FecR_C"/>
    <property type="match status" value="1"/>
</dbReference>
<evidence type="ECO:0000313" key="4">
    <source>
        <dbReference type="EMBL" id="QRO51462.1"/>
    </source>
</evidence>
<dbReference type="InterPro" id="IPR032508">
    <property type="entry name" value="FecR_C"/>
</dbReference>